<dbReference type="KEGG" id="rsa:RSal33209_3260"/>
<dbReference type="STRING" id="288705.RSal33209_3260"/>
<keyword evidence="4" id="KW-1185">Reference proteome</keyword>
<organism evidence="3 4">
    <name type="scientific">Renibacterium salmoninarum (strain ATCC 33209 / DSM 20767 / JCM 11484 / NBRC 15589 / NCIMB 2235)</name>
    <dbReference type="NCBI Taxonomy" id="288705"/>
    <lineage>
        <taxon>Bacteria</taxon>
        <taxon>Bacillati</taxon>
        <taxon>Actinomycetota</taxon>
        <taxon>Actinomycetes</taxon>
        <taxon>Micrococcales</taxon>
        <taxon>Micrococcaceae</taxon>
        <taxon>Renibacterium</taxon>
    </lineage>
</organism>
<dbReference type="CDD" id="cd11731">
    <property type="entry name" value="Lin1944_like_SDR_c"/>
    <property type="match status" value="1"/>
</dbReference>
<dbReference type="PANTHER" id="PTHR43477">
    <property type="entry name" value="DIHYDROANTICAPSIN 7-DEHYDROGENASE"/>
    <property type="match status" value="1"/>
</dbReference>
<dbReference type="SUPFAM" id="SSF51735">
    <property type="entry name" value="NAD(P)-binding Rossmann-fold domains"/>
    <property type="match status" value="1"/>
</dbReference>
<dbReference type="InterPro" id="IPR036291">
    <property type="entry name" value="NAD(P)-bd_dom_sf"/>
</dbReference>
<keyword evidence="2" id="KW-0560">Oxidoreductase</keyword>
<evidence type="ECO:0000256" key="2">
    <source>
        <dbReference type="ARBA" id="ARBA00023002"/>
    </source>
</evidence>
<gene>
    <name evidence="3" type="ordered locus">RSal33209_3260</name>
</gene>
<name>A9WUV5_RENSM</name>
<evidence type="ECO:0000313" key="4">
    <source>
        <dbReference type="Proteomes" id="UP000002007"/>
    </source>
</evidence>
<comment type="similarity">
    <text evidence="1">Belongs to the short-chain dehydrogenases/reductases (SDR) family.</text>
</comment>
<protein>
    <submittedName>
        <fullName evidence="3">Short chain dehydrogenase</fullName>
    </submittedName>
</protein>
<dbReference type="HOGENOM" id="CLU_091006_0_0_11"/>
<dbReference type="InterPro" id="IPR002347">
    <property type="entry name" value="SDR_fam"/>
</dbReference>
<sequence>MQAENSELTKEKTLRILLIGHTGTVGSNVASTLAARGHEVLGASRKTDPALDISDQASIEAYFAEARAKGDLFDAIAIASGNAPFKPLAELKAADFAVALGSKGLGQISIVQEATNLLVDNGSFTLISGILSEHPVPDGIAASTANAVVDTFVRTAAGALPRGLRINSVSPNLLAESWQAYGPSFPGYTAVPARLVAEAYVRSIEGIDTGQVLKVW</sequence>
<dbReference type="GO" id="GO:0016491">
    <property type="term" value="F:oxidoreductase activity"/>
    <property type="evidence" value="ECO:0007669"/>
    <property type="project" value="UniProtKB-KW"/>
</dbReference>
<accession>A9WUV5</accession>
<dbReference type="Pfam" id="PF13561">
    <property type="entry name" value="adh_short_C2"/>
    <property type="match status" value="1"/>
</dbReference>
<dbReference type="Gene3D" id="3.40.50.720">
    <property type="entry name" value="NAD(P)-binding Rossmann-like Domain"/>
    <property type="match status" value="1"/>
</dbReference>
<dbReference type="AlphaFoldDB" id="A9WUV5"/>
<evidence type="ECO:0000313" key="3">
    <source>
        <dbReference type="EMBL" id="ABY24976.1"/>
    </source>
</evidence>
<dbReference type="NCBIfam" id="NF005754">
    <property type="entry name" value="PRK07578.1"/>
    <property type="match status" value="1"/>
</dbReference>
<proteinExistence type="inferred from homology"/>
<dbReference type="Proteomes" id="UP000002007">
    <property type="component" value="Chromosome"/>
</dbReference>
<dbReference type="EMBL" id="CP000910">
    <property type="protein sequence ID" value="ABY24976.1"/>
    <property type="molecule type" value="Genomic_DNA"/>
</dbReference>
<dbReference type="eggNOG" id="COG1028">
    <property type="taxonomic scope" value="Bacteria"/>
</dbReference>
<dbReference type="PANTHER" id="PTHR43477:SF1">
    <property type="entry name" value="DIHYDROANTICAPSIN 7-DEHYDROGENASE"/>
    <property type="match status" value="1"/>
</dbReference>
<reference evidence="4" key="1">
    <citation type="journal article" date="2008" name="J. Bacteriol.">
        <title>Genome sequence of the fish pathogen Renibacterium salmoninarum suggests reductive evolution away from an environmental Arthrobacter ancestor.</title>
        <authorList>
            <person name="Wiens G.D."/>
            <person name="Rockey D.D."/>
            <person name="Wu Z."/>
            <person name="Chang J."/>
            <person name="Levy R."/>
            <person name="Crane S."/>
            <person name="Chen D.S."/>
            <person name="Capri G.R."/>
            <person name="Burnett J.R."/>
            <person name="Sudheesh P.S."/>
            <person name="Schipma M.J."/>
            <person name="Burd H."/>
            <person name="Bhattacharyya A."/>
            <person name="Rhodes L.D."/>
            <person name="Kaul R."/>
            <person name="Strom M.S."/>
        </authorList>
    </citation>
    <scope>NUCLEOTIDE SEQUENCE [LARGE SCALE GENOMIC DNA]</scope>
    <source>
        <strain evidence="4">ATCC 33209 / DSM 20767 / JCM 11484 / NBRC 15589 / NCIMB 2235</strain>
    </source>
</reference>
<evidence type="ECO:0000256" key="1">
    <source>
        <dbReference type="ARBA" id="ARBA00006484"/>
    </source>
</evidence>
<dbReference type="InterPro" id="IPR051122">
    <property type="entry name" value="SDR_DHRS6-like"/>
</dbReference>